<keyword evidence="3" id="KW-1185">Reference proteome</keyword>
<dbReference type="Gene3D" id="2.70.40.10">
    <property type="match status" value="1"/>
</dbReference>
<dbReference type="STRING" id="3818.A0A445AK40"/>
<evidence type="ECO:0000313" key="2">
    <source>
        <dbReference type="EMBL" id="RYR26827.1"/>
    </source>
</evidence>
<protein>
    <submittedName>
        <fullName evidence="2">Uncharacterized protein</fullName>
    </submittedName>
</protein>
<evidence type="ECO:0000256" key="1">
    <source>
        <dbReference type="SAM" id="MobiDB-lite"/>
    </source>
</evidence>
<feature type="region of interest" description="Disordered" evidence="1">
    <location>
        <begin position="287"/>
        <end position="315"/>
    </location>
</feature>
<proteinExistence type="predicted"/>
<feature type="compositionally biased region" description="Polar residues" evidence="1">
    <location>
        <begin position="305"/>
        <end position="315"/>
    </location>
</feature>
<dbReference type="GO" id="GO:0004170">
    <property type="term" value="F:dUTP diphosphatase activity"/>
    <property type="evidence" value="ECO:0007669"/>
    <property type="project" value="InterPro"/>
</dbReference>
<dbReference type="GO" id="GO:0006226">
    <property type="term" value="P:dUMP biosynthetic process"/>
    <property type="evidence" value="ECO:0007669"/>
    <property type="project" value="InterPro"/>
</dbReference>
<dbReference type="EMBL" id="SDMP01000012">
    <property type="protein sequence ID" value="RYR26827.1"/>
    <property type="molecule type" value="Genomic_DNA"/>
</dbReference>
<dbReference type="SUPFAM" id="SSF51283">
    <property type="entry name" value="dUTPase-like"/>
    <property type="match status" value="1"/>
</dbReference>
<comment type="caution">
    <text evidence="2">The sequence shown here is derived from an EMBL/GenBank/DDBJ whole genome shotgun (WGS) entry which is preliminary data.</text>
</comment>
<dbReference type="Proteomes" id="UP000289738">
    <property type="component" value="Chromosome B02"/>
</dbReference>
<dbReference type="PANTHER" id="PTHR11241">
    <property type="entry name" value="DEOXYURIDINE 5'-TRIPHOSPHATE NUCLEOTIDOHYDROLASE"/>
    <property type="match status" value="1"/>
</dbReference>
<name>A0A445AK40_ARAHY</name>
<dbReference type="GO" id="GO:0000287">
    <property type="term" value="F:magnesium ion binding"/>
    <property type="evidence" value="ECO:0007669"/>
    <property type="project" value="InterPro"/>
</dbReference>
<dbReference type="InterPro" id="IPR008181">
    <property type="entry name" value="dUTPase"/>
</dbReference>
<dbReference type="PANTHER" id="PTHR11241:SF0">
    <property type="entry name" value="DEOXYURIDINE 5'-TRIPHOSPHATE NUCLEOTIDOHYDROLASE"/>
    <property type="match status" value="1"/>
</dbReference>
<accession>A0A445AK40</accession>
<dbReference type="GO" id="GO:0046081">
    <property type="term" value="P:dUTP catabolic process"/>
    <property type="evidence" value="ECO:0007669"/>
    <property type="project" value="InterPro"/>
</dbReference>
<dbReference type="AlphaFoldDB" id="A0A445AK40"/>
<organism evidence="2 3">
    <name type="scientific">Arachis hypogaea</name>
    <name type="common">Peanut</name>
    <dbReference type="NCBI Taxonomy" id="3818"/>
    <lineage>
        <taxon>Eukaryota</taxon>
        <taxon>Viridiplantae</taxon>
        <taxon>Streptophyta</taxon>
        <taxon>Embryophyta</taxon>
        <taxon>Tracheophyta</taxon>
        <taxon>Spermatophyta</taxon>
        <taxon>Magnoliopsida</taxon>
        <taxon>eudicotyledons</taxon>
        <taxon>Gunneridae</taxon>
        <taxon>Pentapetalae</taxon>
        <taxon>rosids</taxon>
        <taxon>fabids</taxon>
        <taxon>Fabales</taxon>
        <taxon>Fabaceae</taxon>
        <taxon>Papilionoideae</taxon>
        <taxon>50 kb inversion clade</taxon>
        <taxon>dalbergioids sensu lato</taxon>
        <taxon>Dalbergieae</taxon>
        <taxon>Pterocarpus clade</taxon>
        <taxon>Arachis</taxon>
    </lineage>
</organism>
<evidence type="ECO:0000313" key="3">
    <source>
        <dbReference type="Proteomes" id="UP000289738"/>
    </source>
</evidence>
<gene>
    <name evidence="2" type="ORF">Ahy_B02g061135</name>
</gene>
<dbReference type="InterPro" id="IPR036157">
    <property type="entry name" value="dUTPase-like_sf"/>
</dbReference>
<sequence length="315" mass="34965">MAVLNRHFHTHIKRKKLQSLTHSTPFFLLARASILSEHTTLSFPQCKEALRQCLLPSRASPLSAGYDLSRYLSLSKAKIETDAVLFLHKIPARGKALVATDISISIPEGTDFFVFVWGFLGLLLKHWIDVGAGVIDDDLSCWLSFESKKEGERSFRHLATFTTLCKRFVIEDFDEFSDVDELYSSLPLDKILLQSPLGYLRIKGKSNVHDFILAAQACIPIISAVLVEIKNQSNVPVHLQPLAFHFGYKGLKRISKAQLQALVSYIASKEGGKIPIQLAGMFPTQQVSQGLDQESEIPSPKELGSRSSGASNKEA</sequence>
<reference evidence="2 3" key="1">
    <citation type="submission" date="2019-01" db="EMBL/GenBank/DDBJ databases">
        <title>Sequencing of cultivated peanut Arachis hypogaea provides insights into genome evolution and oil improvement.</title>
        <authorList>
            <person name="Chen X."/>
        </authorList>
    </citation>
    <scope>NUCLEOTIDE SEQUENCE [LARGE SCALE GENOMIC DNA]</scope>
    <source>
        <strain evidence="3">cv. Fuhuasheng</strain>
        <tissue evidence="2">Leaves</tissue>
    </source>
</reference>